<comment type="caution">
    <text evidence="2">The sequence shown here is derived from an EMBL/GenBank/DDBJ whole genome shotgun (WGS) entry which is preliminary data.</text>
</comment>
<evidence type="ECO:0000256" key="1">
    <source>
        <dbReference type="SAM" id="MobiDB-lite"/>
    </source>
</evidence>
<name>A0AAN8INQ1_TRICO</name>
<dbReference type="AlphaFoldDB" id="A0AAN8INQ1"/>
<keyword evidence="3" id="KW-1185">Reference proteome</keyword>
<evidence type="ECO:0000313" key="2">
    <source>
        <dbReference type="EMBL" id="KAK5977568.1"/>
    </source>
</evidence>
<protein>
    <submittedName>
        <fullName evidence="2">Uncharacterized protein</fullName>
    </submittedName>
</protein>
<dbReference type="Proteomes" id="UP001331761">
    <property type="component" value="Unassembled WGS sequence"/>
</dbReference>
<accession>A0AAN8INQ1</accession>
<reference evidence="2 3" key="1">
    <citation type="submission" date="2019-10" db="EMBL/GenBank/DDBJ databases">
        <title>Assembly and Annotation for the nematode Trichostrongylus colubriformis.</title>
        <authorList>
            <person name="Martin J."/>
        </authorList>
    </citation>
    <scope>NUCLEOTIDE SEQUENCE [LARGE SCALE GENOMIC DNA]</scope>
    <source>
        <strain evidence="2">G859</strain>
        <tissue evidence="2">Whole worm</tissue>
    </source>
</reference>
<gene>
    <name evidence="2" type="ORF">GCK32_015374</name>
</gene>
<dbReference type="EMBL" id="WIXE01010444">
    <property type="protein sequence ID" value="KAK5977568.1"/>
    <property type="molecule type" value="Genomic_DNA"/>
</dbReference>
<feature type="compositionally biased region" description="Low complexity" evidence="1">
    <location>
        <begin position="10"/>
        <end position="23"/>
    </location>
</feature>
<organism evidence="2 3">
    <name type="scientific">Trichostrongylus colubriformis</name>
    <name type="common">Black scour worm</name>
    <dbReference type="NCBI Taxonomy" id="6319"/>
    <lineage>
        <taxon>Eukaryota</taxon>
        <taxon>Metazoa</taxon>
        <taxon>Ecdysozoa</taxon>
        <taxon>Nematoda</taxon>
        <taxon>Chromadorea</taxon>
        <taxon>Rhabditida</taxon>
        <taxon>Rhabditina</taxon>
        <taxon>Rhabditomorpha</taxon>
        <taxon>Strongyloidea</taxon>
        <taxon>Trichostrongylidae</taxon>
        <taxon>Trichostrongylus</taxon>
    </lineage>
</organism>
<proteinExistence type="predicted"/>
<sequence>MNSTFSTSMSSLDITNTSLSSSSTPPPPLHSKPTVEIDKYELVVVSDQSYNIHIFE</sequence>
<evidence type="ECO:0000313" key="3">
    <source>
        <dbReference type="Proteomes" id="UP001331761"/>
    </source>
</evidence>
<feature type="region of interest" description="Disordered" evidence="1">
    <location>
        <begin position="1"/>
        <end position="33"/>
    </location>
</feature>